<gene>
    <name evidence="8" type="primary">sumT</name>
    <name evidence="8" type="ORF">Mlute_00239</name>
</gene>
<evidence type="ECO:0000256" key="3">
    <source>
        <dbReference type="ARBA" id="ARBA00022679"/>
    </source>
</evidence>
<keyword evidence="9" id="KW-1185">Reference proteome</keyword>
<dbReference type="Proteomes" id="UP000265800">
    <property type="component" value="Unassembled WGS sequence"/>
</dbReference>
<dbReference type="EC" id="2.1.1.107" evidence="1"/>
<evidence type="ECO:0000313" key="9">
    <source>
        <dbReference type="Proteomes" id="UP000265800"/>
    </source>
</evidence>
<dbReference type="GO" id="GO:0019354">
    <property type="term" value="P:siroheme biosynthetic process"/>
    <property type="evidence" value="ECO:0007669"/>
    <property type="project" value="InterPro"/>
</dbReference>
<dbReference type="Gene3D" id="3.40.1010.10">
    <property type="entry name" value="Cobalt-precorrin-4 Transmethylase, Domain 1"/>
    <property type="match status" value="1"/>
</dbReference>
<dbReference type="InterPro" id="IPR035996">
    <property type="entry name" value="4pyrrol_Methylase_sf"/>
</dbReference>
<comment type="caution">
    <text evidence="8">The sequence shown here is derived from an EMBL/GenBank/DDBJ whole genome shotgun (WGS) entry which is preliminary data.</text>
</comment>
<name>A0A399EYT6_9DEIN</name>
<dbReference type="PANTHER" id="PTHR45790">
    <property type="entry name" value="SIROHEME SYNTHASE-RELATED"/>
    <property type="match status" value="1"/>
</dbReference>
<dbReference type="InterPro" id="IPR003043">
    <property type="entry name" value="Uropor_MeTrfase_CS"/>
</dbReference>
<sequence>MSISRKGEGEREQRGKVYLVGAGPGDPELLTLKALRVLQEAEVVLYDRLVGPAVLELLERVNPLAELIYVGKEQGEQERVQGEIFGQMLFHARSGRKVVRLKGGDPMVYGRGGEEWAFLAQQGIAVELVPGISSALALPGLAGIPLTLRGVAGGFAVLSGHTQGGRIPDLAPYARIDTLVILMGVKARAQLARALLAAGRSPDEPVAFVENGSTPQERLVLCSLGRVAEGGVQVSPPALWIVGEVVRAREVLKTGCSTAPGTLEKSKVGASRS</sequence>
<evidence type="ECO:0000259" key="7">
    <source>
        <dbReference type="Pfam" id="PF00590"/>
    </source>
</evidence>
<dbReference type="InterPro" id="IPR050161">
    <property type="entry name" value="Siro_Cobalamin_biosynth"/>
</dbReference>
<dbReference type="PROSITE" id="PS00839">
    <property type="entry name" value="SUMT_1"/>
    <property type="match status" value="1"/>
</dbReference>
<dbReference type="PROSITE" id="PS00840">
    <property type="entry name" value="SUMT_2"/>
    <property type="match status" value="1"/>
</dbReference>
<dbReference type="Pfam" id="PF00590">
    <property type="entry name" value="TP_methylase"/>
    <property type="match status" value="1"/>
</dbReference>
<dbReference type="GO" id="GO:0032259">
    <property type="term" value="P:methylation"/>
    <property type="evidence" value="ECO:0007669"/>
    <property type="project" value="UniProtKB-KW"/>
</dbReference>
<reference evidence="8 9" key="1">
    <citation type="submission" date="2018-08" db="EMBL/GenBank/DDBJ databases">
        <title>Meiothermus luteus KCTC 52599 genome sequencing project.</title>
        <authorList>
            <person name="Da Costa M.S."/>
            <person name="Albuquerque L."/>
            <person name="Raposo P."/>
            <person name="Froufe H.J.C."/>
            <person name="Barroso C.S."/>
            <person name="Egas C."/>
        </authorList>
    </citation>
    <scope>NUCLEOTIDE SEQUENCE [LARGE SCALE GENOMIC DNA]</scope>
    <source>
        <strain evidence="8 9">KCTC 52599</strain>
    </source>
</reference>
<dbReference type="EMBL" id="QWKZ01000004">
    <property type="protein sequence ID" value="RIH89724.1"/>
    <property type="molecule type" value="Genomic_DNA"/>
</dbReference>
<dbReference type="CDD" id="cd11642">
    <property type="entry name" value="SUMT"/>
    <property type="match status" value="1"/>
</dbReference>
<protein>
    <recommendedName>
        <fullName evidence="1">uroporphyrinogen-III C-methyltransferase</fullName>
        <ecNumber evidence="1">2.1.1.107</ecNumber>
    </recommendedName>
</protein>
<dbReference type="InterPro" id="IPR014777">
    <property type="entry name" value="4pyrrole_Mease_sub1"/>
</dbReference>
<dbReference type="InterPro" id="IPR006366">
    <property type="entry name" value="CobA/CysG_C"/>
</dbReference>
<dbReference type="NCBIfam" id="TIGR01469">
    <property type="entry name" value="cobA_cysG_Cterm"/>
    <property type="match status" value="1"/>
</dbReference>
<dbReference type="RefSeq" id="WP_245958799.1">
    <property type="nucleotide sequence ID" value="NZ_QWKZ01000004.1"/>
</dbReference>
<evidence type="ECO:0000256" key="4">
    <source>
        <dbReference type="ARBA" id="ARBA00022691"/>
    </source>
</evidence>
<keyword evidence="2 6" id="KW-0489">Methyltransferase</keyword>
<dbReference type="AlphaFoldDB" id="A0A399EYT6"/>
<evidence type="ECO:0000256" key="1">
    <source>
        <dbReference type="ARBA" id="ARBA00012162"/>
    </source>
</evidence>
<comment type="similarity">
    <text evidence="6">Belongs to the precorrin methyltransferase family.</text>
</comment>
<keyword evidence="3 6" id="KW-0808">Transferase</keyword>
<proteinExistence type="inferred from homology"/>
<keyword evidence="5" id="KW-0627">Porphyrin biosynthesis</keyword>
<feature type="domain" description="Tetrapyrrole methylase" evidence="7">
    <location>
        <begin position="16"/>
        <end position="227"/>
    </location>
</feature>
<evidence type="ECO:0000256" key="6">
    <source>
        <dbReference type="RuleBase" id="RU003960"/>
    </source>
</evidence>
<evidence type="ECO:0000256" key="2">
    <source>
        <dbReference type="ARBA" id="ARBA00022603"/>
    </source>
</evidence>
<dbReference type="FunFam" id="3.40.1010.10:FF:000001">
    <property type="entry name" value="Siroheme synthase"/>
    <property type="match status" value="1"/>
</dbReference>
<accession>A0A399EYT6</accession>
<dbReference type="SUPFAM" id="SSF53790">
    <property type="entry name" value="Tetrapyrrole methylase"/>
    <property type="match status" value="1"/>
</dbReference>
<dbReference type="NCBIfam" id="NF004790">
    <property type="entry name" value="PRK06136.1"/>
    <property type="match status" value="1"/>
</dbReference>
<keyword evidence="4" id="KW-0949">S-adenosyl-L-methionine</keyword>
<organism evidence="8 9">
    <name type="scientific">Meiothermus luteus</name>
    <dbReference type="NCBI Taxonomy" id="2026184"/>
    <lineage>
        <taxon>Bacteria</taxon>
        <taxon>Thermotogati</taxon>
        <taxon>Deinococcota</taxon>
        <taxon>Deinococci</taxon>
        <taxon>Thermales</taxon>
        <taxon>Thermaceae</taxon>
        <taxon>Meiothermus</taxon>
    </lineage>
</organism>
<evidence type="ECO:0000256" key="5">
    <source>
        <dbReference type="ARBA" id="ARBA00023244"/>
    </source>
</evidence>
<dbReference type="Gene3D" id="3.30.950.10">
    <property type="entry name" value="Methyltransferase, Cobalt-precorrin-4 Transmethylase, Domain 2"/>
    <property type="match status" value="1"/>
</dbReference>
<dbReference type="InterPro" id="IPR000878">
    <property type="entry name" value="4pyrrol_Mease"/>
</dbReference>
<dbReference type="GO" id="GO:0004851">
    <property type="term" value="F:uroporphyrin-III C-methyltransferase activity"/>
    <property type="evidence" value="ECO:0007669"/>
    <property type="project" value="UniProtKB-EC"/>
</dbReference>
<dbReference type="PANTHER" id="PTHR45790:SF3">
    <property type="entry name" value="S-ADENOSYL-L-METHIONINE-DEPENDENT UROPORPHYRINOGEN III METHYLTRANSFERASE, CHLOROPLASTIC"/>
    <property type="match status" value="1"/>
</dbReference>
<evidence type="ECO:0000313" key="8">
    <source>
        <dbReference type="EMBL" id="RIH89724.1"/>
    </source>
</evidence>
<dbReference type="InterPro" id="IPR014776">
    <property type="entry name" value="4pyrrole_Mease_sub2"/>
</dbReference>